<organism evidence="3">
    <name type="scientific">Echinostoma caproni</name>
    <dbReference type="NCBI Taxonomy" id="27848"/>
    <lineage>
        <taxon>Eukaryota</taxon>
        <taxon>Metazoa</taxon>
        <taxon>Spiralia</taxon>
        <taxon>Lophotrochozoa</taxon>
        <taxon>Platyhelminthes</taxon>
        <taxon>Trematoda</taxon>
        <taxon>Digenea</taxon>
        <taxon>Plagiorchiida</taxon>
        <taxon>Echinostomata</taxon>
        <taxon>Echinostomatoidea</taxon>
        <taxon>Echinostomatidae</taxon>
        <taxon>Echinostoma</taxon>
    </lineage>
</organism>
<accession>A0A183A3S5</accession>
<dbReference type="Proteomes" id="UP000272942">
    <property type="component" value="Unassembled WGS sequence"/>
</dbReference>
<keyword evidence="2" id="KW-1185">Reference proteome</keyword>
<evidence type="ECO:0000313" key="3">
    <source>
        <dbReference type="WBParaSite" id="ECPE_0000161001-mRNA-1"/>
    </source>
</evidence>
<evidence type="ECO:0000313" key="2">
    <source>
        <dbReference type="Proteomes" id="UP000272942"/>
    </source>
</evidence>
<gene>
    <name evidence="1" type="ORF">ECPE_LOCUS1610</name>
</gene>
<dbReference type="WBParaSite" id="ECPE_0000161001-mRNA-1">
    <property type="protein sequence ID" value="ECPE_0000161001-mRNA-1"/>
    <property type="gene ID" value="ECPE_0000161001"/>
</dbReference>
<reference evidence="1 2" key="2">
    <citation type="submission" date="2018-11" db="EMBL/GenBank/DDBJ databases">
        <authorList>
            <consortium name="Pathogen Informatics"/>
        </authorList>
    </citation>
    <scope>NUCLEOTIDE SEQUENCE [LARGE SCALE GENOMIC DNA]</scope>
    <source>
        <strain evidence="1 2">Egypt</strain>
    </source>
</reference>
<evidence type="ECO:0000313" key="1">
    <source>
        <dbReference type="EMBL" id="VDP42436.1"/>
    </source>
</evidence>
<dbReference type="AlphaFoldDB" id="A0A183A3S5"/>
<protein>
    <submittedName>
        <fullName evidence="3">PITH domain-containing protein</fullName>
    </submittedName>
</protein>
<reference evidence="3" key="1">
    <citation type="submission" date="2016-06" db="UniProtKB">
        <authorList>
            <consortium name="WormBaseParasite"/>
        </authorList>
    </citation>
    <scope>IDENTIFICATION</scope>
</reference>
<sequence length="148" mass="16918">MDISHNPFAELVNLNDACTKNISQNEEIDSTKIMERILLVTRDRGLSGRPPCMLFLEASSSEPPLLDVDQLDQVIFTRVQMQSYPPDDLVLLKQDTPLADMEEAVIMEPITYLSSCFKRAMYVKKQPNVSSCFILSRYNILNHLILMH</sequence>
<proteinExistence type="predicted"/>
<dbReference type="EMBL" id="UZAN01011685">
    <property type="protein sequence ID" value="VDP42436.1"/>
    <property type="molecule type" value="Genomic_DNA"/>
</dbReference>
<name>A0A183A3S5_9TREM</name>